<dbReference type="Pfam" id="PF00563">
    <property type="entry name" value="EAL"/>
    <property type="match status" value="1"/>
</dbReference>
<dbReference type="Gene3D" id="2.60.120.10">
    <property type="entry name" value="Jelly Rolls"/>
    <property type="match status" value="1"/>
</dbReference>
<dbReference type="InterPro" id="IPR018488">
    <property type="entry name" value="cNMP-bd_CS"/>
</dbReference>
<feature type="domain" description="EAL" evidence="2">
    <location>
        <begin position="144"/>
        <end position="405"/>
    </location>
</feature>
<name>A0A4Q2R5W0_9HYPH</name>
<dbReference type="PROSITE" id="PS50883">
    <property type="entry name" value="EAL"/>
    <property type="match status" value="1"/>
</dbReference>
<reference evidence="3 4" key="1">
    <citation type="submission" date="2018-09" db="EMBL/GenBank/DDBJ databases">
        <authorList>
            <person name="Grouzdev D.S."/>
            <person name="Krutkina M.S."/>
        </authorList>
    </citation>
    <scope>NUCLEOTIDE SEQUENCE [LARGE SCALE GENOMIC DNA]</scope>
    <source>
        <strain evidence="3 4">RmlP001</strain>
    </source>
</reference>
<evidence type="ECO:0000259" key="2">
    <source>
        <dbReference type="PROSITE" id="PS50883"/>
    </source>
</evidence>
<dbReference type="Gene3D" id="3.20.20.450">
    <property type="entry name" value="EAL domain"/>
    <property type="match status" value="1"/>
</dbReference>
<dbReference type="GO" id="GO:0071111">
    <property type="term" value="F:cyclic-guanylate-specific phosphodiesterase activity"/>
    <property type="evidence" value="ECO:0007669"/>
    <property type="project" value="InterPro"/>
</dbReference>
<dbReference type="SMART" id="SM00100">
    <property type="entry name" value="cNMP"/>
    <property type="match status" value="1"/>
</dbReference>
<proteinExistence type="predicted"/>
<comment type="caution">
    <text evidence="3">The sequence shown here is derived from an EMBL/GenBank/DDBJ whole genome shotgun (WGS) entry which is preliminary data.</text>
</comment>
<protein>
    <submittedName>
        <fullName evidence="3">EAL domain-containing protein</fullName>
    </submittedName>
</protein>
<accession>A0A4Q2R5W0</accession>
<dbReference type="PROSITE" id="PS00889">
    <property type="entry name" value="CNMP_BINDING_2"/>
    <property type="match status" value="1"/>
</dbReference>
<keyword evidence="4" id="KW-1185">Reference proteome</keyword>
<dbReference type="InterPro" id="IPR000595">
    <property type="entry name" value="cNMP-bd_dom"/>
</dbReference>
<organism evidence="3 4">
    <name type="scientific">Lichenibacterium ramalinae</name>
    <dbReference type="NCBI Taxonomy" id="2316527"/>
    <lineage>
        <taxon>Bacteria</taxon>
        <taxon>Pseudomonadati</taxon>
        <taxon>Pseudomonadota</taxon>
        <taxon>Alphaproteobacteria</taxon>
        <taxon>Hyphomicrobiales</taxon>
        <taxon>Lichenihabitantaceae</taxon>
        <taxon>Lichenibacterium</taxon>
    </lineage>
</organism>
<dbReference type="SMART" id="SM00052">
    <property type="entry name" value="EAL"/>
    <property type="match status" value="1"/>
</dbReference>
<dbReference type="Pfam" id="PF00027">
    <property type="entry name" value="cNMP_binding"/>
    <property type="match status" value="1"/>
</dbReference>
<dbReference type="SUPFAM" id="SSF51206">
    <property type="entry name" value="cAMP-binding domain-like"/>
    <property type="match status" value="1"/>
</dbReference>
<dbReference type="Proteomes" id="UP000289411">
    <property type="component" value="Unassembled WGS sequence"/>
</dbReference>
<dbReference type="InterPro" id="IPR035919">
    <property type="entry name" value="EAL_sf"/>
</dbReference>
<dbReference type="InterPro" id="IPR018490">
    <property type="entry name" value="cNMP-bd_dom_sf"/>
</dbReference>
<dbReference type="PANTHER" id="PTHR33121:SF70">
    <property type="entry name" value="SIGNALING PROTEIN YKOW"/>
    <property type="match status" value="1"/>
</dbReference>
<reference evidence="3 4" key="2">
    <citation type="submission" date="2019-02" db="EMBL/GenBank/DDBJ databases">
        <title>'Lichenibacterium ramalinii' gen. nov. sp. nov., 'Lichenibacterium minor' gen. nov. sp. nov.</title>
        <authorList>
            <person name="Pankratov T."/>
        </authorList>
    </citation>
    <scope>NUCLEOTIDE SEQUENCE [LARGE SCALE GENOMIC DNA]</scope>
    <source>
        <strain evidence="3 4">RmlP001</strain>
    </source>
</reference>
<dbReference type="SUPFAM" id="SSF141868">
    <property type="entry name" value="EAL domain-like"/>
    <property type="match status" value="1"/>
</dbReference>
<evidence type="ECO:0000313" key="4">
    <source>
        <dbReference type="Proteomes" id="UP000289411"/>
    </source>
</evidence>
<feature type="domain" description="Cyclic nucleotide-binding" evidence="1">
    <location>
        <begin position="11"/>
        <end position="110"/>
    </location>
</feature>
<sequence length="416" mass="45055">MLMTLPLDCLFLPTGTVLFSEGDPGDHAYLIQSGAIDILVEREGQEIVLARRGTGEIIGEMALLDHGTRSATARVSAPTEVIAITKRQLDQRISETDPVLRMCLGVVIERYRETLKMVRPDAVAPPPTTVRSLPGPAFDAAVAVLALEREIERGLLRAEFELFLQPIVALRDRRLAGFEALIRWNHPVRGLLAPAAFIPVAESSGLVVQITDRMLREAVSAVRVLLAARGAGEGCADEPLFVSVNVSGHDLVQPGFADGVMQILAEAALPPHHLKLEVTESMLMKDPARAGSILDTCRRHGMGIAVDDFGTGYSSLSHLSTLPITTLKIDRCFVQAMLGDPTSRKIVNTIRLLARELAIPIVAEGIEREAEAAALDAIGCEYGQGYLFGRPMPVTEAIVFLRAMPVPRIQALRAYA</sequence>
<dbReference type="AlphaFoldDB" id="A0A4Q2R5W0"/>
<dbReference type="InterPro" id="IPR050706">
    <property type="entry name" value="Cyclic-di-GMP_PDE-like"/>
</dbReference>
<gene>
    <name evidence="3" type="ORF">D3272_23815</name>
</gene>
<dbReference type="InterPro" id="IPR001633">
    <property type="entry name" value="EAL_dom"/>
</dbReference>
<dbReference type="EMBL" id="QYBC01000026">
    <property type="protein sequence ID" value="RYB01925.1"/>
    <property type="molecule type" value="Genomic_DNA"/>
</dbReference>
<evidence type="ECO:0000259" key="1">
    <source>
        <dbReference type="PROSITE" id="PS50042"/>
    </source>
</evidence>
<evidence type="ECO:0000313" key="3">
    <source>
        <dbReference type="EMBL" id="RYB01925.1"/>
    </source>
</evidence>
<dbReference type="InterPro" id="IPR014710">
    <property type="entry name" value="RmlC-like_jellyroll"/>
</dbReference>
<dbReference type="PROSITE" id="PS50042">
    <property type="entry name" value="CNMP_BINDING_3"/>
    <property type="match status" value="1"/>
</dbReference>
<dbReference type="PANTHER" id="PTHR33121">
    <property type="entry name" value="CYCLIC DI-GMP PHOSPHODIESTERASE PDEF"/>
    <property type="match status" value="1"/>
</dbReference>
<dbReference type="CDD" id="cd01948">
    <property type="entry name" value="EAL"/>
    <property type="match status" value="1"/>
</dbReference>
<dbReference type="CDD" id="cd00038">
    <property type="entry name" value="CAP_ED"/>
    <property type="match status" value="1"/>
</dbReference>